<sequence length="61" mass="6192">MGAALRPIATQGRSYKDGAESVGAASRRETRAKPLASGIEATKVSSSFSLGGLGGALPWML</sequence>
<evidence type="ECO:0000313" key="3">
    <source>
        <dbReference type="Proteomes" id="UP000254602"/>
    </source>
</evidence>
<gene>
    <name evidence="2" type="ORF">NCTC7914_01545</name>
</gene>
<organism evidence="2 3">
    <name type="scientific">Pseudomonas putida</name>
    <name type="common">Arthrobacter siderocapsulatus</name>
    <dbReference type="NCBI Taxonomy" id="303"/>
    <lineage>
        <taxon>Bacteria</taxon>
        <taxon>Pseudomonadati</taxon>
        <taxon>Pseudomonadota</taxon>
        <taxon>Gammaproteobacteria</taxon>
        <taxon>Pseudomonadales</taxon>
        <taxon>Pseudomonadaceae</taxon>
        <taxon>Pseudomonas</taxon>
    </lineage>
</organism>
<dbReference type="Proteomes" id="UP000254602">
    <property type="component" value="Unassembled WGS sequence"/>
</dbReference>
<dbReference type="EMBL" id="UGUY01000001">
    <property type="protein sequence ID" value="SUD67456.1"/>
    <property type="molecule type" value="Genomic_DNA"/>
</dbReference>
<protein>
    <submittedName>
        <fullName evidence="2">Uncharacterized protein</fullName>
    </submittedName>
</protein>
<feature type="region of interest" description="Disordered" evidence="1">
    <location>
        <begin position="1"/>
        <end position="29"/>
    </location>
</feature>
<proteinExistence type="predicted"/>
<accession>A0A379KJ76</accession>
<reference evidence="2 3" key="1">
    <citation type="submission" date="2018-06" db="EMBL/GenBank/DDBJ databases">
        <authorList>
            <consortium name="Pathogen Informatics"/>
            <person name="Doyle S."/>
        </authorList>
    </citation>
    <scope>NUCLEOTIDE SEQUENCE [LARGE SCALE GENOMIC DNA]</scope>
    <source>
        <strain evidence="2 3">NCTC7914</strain>
    </source>
</reference>
<dbReference type="AlphaFoldDB" id="A0A379KJ76"/>
<evidence type="ECO:0000256" key="1">
    <source>
        <dbReference type="SAM" id="MobiDB-lite"/>
    </source>
</evidence>
<evidence type="ECO:0000313" key="2">
    <source>
        <dbReference type="EMBL" id="SUD67456.1"/>
    </source>
</evidence>
<name>A0A379KJ76_PSEPU</name>